<proteinExistence type="predicted"/>
<accession>A0AAE0LEF9</accession>
<feature type="compositionally biased region" description="Polar residues" evidence="1">
    <location>
        <begin position="105"/>
        <end position="125"/>
    </location>
</feature>
<protein>
    <submittedName>
        <fullName evidence="2">Uncharacterized protein</fullName>
    </submittedName>
</protein>
<gene>
    <name evidence="2" type="ORF">CYMTET_10466</name>
</gene>
<dbReference type="AlphaFoldDB" id="A0AAE0LEF9"/>
<organism evidence="2 3">
    <name type="scientific">Cymbomonas tetramitiformis</name>
    <dbReference type="NCBI Taxonomy" id="36881"/>
    <lineage>
        <taxon>Eukaryota</taxon>
        <taxon>Viridiplantae</taxon>
        <taxon>Chlorophyta</taxon>
        <taxon>Pyramimonadophyceae</taxon>
        <taxon>Pyramimonadales</taxon>
        <taxon>Pyramimonadaceae</taxon>
        <taxon>Cymbomonas</taxon>
    </lineage>
</organism>
<feature type="region of interest" description="Disordered" evidence="1">
    <location>
        <begin position="1"/>
        <end position="139"/>
    </location>
</feature>
<name>A0AAE0LEF9_9CHLO</name>
<evidence type="ECO:0000313" key="3">
    <source>
        <dbReference type="Proteomes" id="UP001190700"/>
    </source>
</evidence>
<feature type="compositionally biased region" description="Polar residues" evidence="1">
    <location>
        <begin position="19"/>
        <end position="34"/>
    </location>
</feature>
<comment type="caution">
    <text evidence="2">The sequence shown here is derived from an EMBL/GenBank/DDBJ whole genome shotgun (WGS) entry which is preliminary data.</text>
</comment>
<dbReference type="Proteomes" id="UP001190700">
    <property type="component" value="Unassembled WGS sequence"/>
</dbReference>
<evidence type="ECO:0000313" key="2">
    <source>
        <dbReference type="EMBL" id="KAK3281765.1"/>
    </source>
</evidence>
<feature type="compositionally biased region" description="Basic and acidic residues" evidence="1">
    <location>
        <begin position="35"/>
        <end position="46"/>
    </location>
</feature>
<feature type="compositionally biased region" description="Polar residues" evidence="1">
    <location>
        <begin position="65"/>
        <end position="86"/>
    </location>
</feature>
<feature type="non-terminal residue" evidence="2">
    <location>
        <position position="1"/>
    </location>
</feature>
<keyword evidence="3" id="KW-1185">Reference proteome</keyword>
<reference evidence="2 3" key="1">
    <citation type="journal article" date="2015" name="Genome Biol. Evol.">
        <title>Comparative Genomics of a Bacterivorous Green Alga Reveals Evolutionary Causalities and Consequences of Phago-Mixotrophic Mode of Nutrition.</title>
        <authorList>
            <person name="Burns J.A."/>
            <person name="Paasch A."/>
            <person name="Narechania A."/>
            <person name="Kim E."/>
        </authorList>
    </citation>
    <scope>NUCLEOTIDE SEQUENCE [LARGE SCALE GENOMIC DNA]</scope>
    <source>
        <strain evidence="2 3">PLY_AMNH</strain>
    </source>
</reference>
<sequence>EEPGSTTLAAGVAVRRSARLQTQPEVSTEGTEPTATHHPEDARSQQRQEAPALVKRGPGRPSKHPAQQQEAPALKTQQPDAQSQPRQEAPALVKRGPGGPRKHPAQQQETPALGTQQQDARSQLRQEAPTLKLQQSADRQGWKVRNEVYKRLQNLYGKFDIDVNWGTSIDDSDTQWTGRARVVYTPILLQ</sequence>
<dbReference type="EMBL" id="LGRX02003712">
    <property type="protein sequence ID" value="KAK3281765.1"/>
    <property type="molecule type" value="Genomic_DNA"/>
</dbReference>
<evidence type="ECO:0000256" key="1">
    <source>
        <dbReference type="SAM" id="MobiDB-lite"/>
    </source>
</evidence>